<dbReference type="Proteomes" id="UP000291189">
    <property type="component" value="Unassembled WGS sequence"/>
</dbReference>
<dbReference type="InterPro" id="IPR050228">
    <property type="entry name" value="Carboxylesterase_BioH"/>
</dbReference>
<proteinExistence type="predicted"/>
<dbReference type="AlphaFoldDB" id="A0A4Q5JAH7"/>
<accession>A0A4Q5JAH7</accession>
<dbReference type="PANTHER" id="PTHR43194:SF5">
    <property type="entry name" value="PIMELOYL-[ACYL-CARRIER PROTEIN] METHYL ESTER ESTERASE"/>
    <property type="match status" value="1"/>
</dbReference>
<evidence type="ECO:0000313" key="3">
    <source>
        <dbReference type="Proteomes" id="UP000291189"/>
    </source>
</evidence>
<comment type="caution">
    <text evidence="2">The sequence shown here is derived from an EMBL/GenBank/DDBJ whole genome shotgun (WGS) entry which is preliminary data.</text>
</comment>
<sequence length="350" mass="37629">MAAAAAAVTTGVVVERRVVRARKAGATGADELGGLRGNVRRIEVDGDVELYAEVDEIAPYADQAAGGTHLPDEATLVFVHGYALNLDCWHFQRAAFRGKRRMVFYDQRSHGRSDRSHRDDATIDQLGRDLLTVLDELVPTGPVVLVGHSMGGMTIMALAEQHPEMFGDRVVGTALISTTAGGLRPHRIISTYIPDSVGSLVGPRLIAGLARAPQLVDRARRSGSNIGFLVTDTFAFGDDVPASYVEFVDNMLGGTPFEVLAEFFPNFEKLDKYAVLTPLARIPTTILCGTKDLLTSVGHSRKMAKQVPSARLVEATGAGHMVILERADKVNAALQDLLDEAETQAGRKAS</sequence>
<name>A0A4Q5JAH7_9ACTN</name>
<reference evidence="2 3" key="1">
    <citation type="submission" date="2019-01" db="EMBL/GenBank/DDBJ databases">
        <title>Nocardioides guangzhouensis sp. nov., an actinobacterium isolated from soil.</title>
        <authorList>
            <person name="Fu Y."/>
            <person name="Cai Y."/>
            <person name="Lin Z."/>
            <person name="Chen P."/>
        </authorList>
    </citation>
    <scope>NUCLEOTIDE SEQUENCE [LARGE SCALE GENOMIC DNA]</scope>
    <source>
        <strain evidence="2 3">NBRC 105384</strain>
    </source>
</reference>
<dbReference type="GO" id="GO:0016787">
    <property type="term" value="F:hydrolase activity"/>
    <property type="evidence" value="ECO:0007669"/>
    <property type="project" value="UniProtKB-KW"/>
</dbReference>
<organism evidence="2 3">
    <name type="scientific">Nocardioides iriomotensis</name>
    <dbReference type="NCBI Taxonomy" id="715784"/>
    <lineage>
        <taxon>Bacteria</taxon>
        <taxon>Bacillati</taxon>
        <taxon>Actinomycetota</taxon>
        <taxon>Actinomycetes</taxon>
        <taxon>Propionibacteriales</taxon>
        <taxon>Nocardioidaceae</taxon>
        <taxon>Nocardioides</taxon>
    </lineage>
</organism>
<dbReference type="InterPro" id="IPR000073">
    <property type="entry name" value="AB_hydrolase_1"/>
</dbReference>
<keyword evidence="2" id="KW-0378">Hydrolase</keyword>
<gene>
    <name evidence="2" type="ORF">ETU37_00810</name>
</gene>
<evidence type="ECO:0000259" key="1">
    <source>
        <dbReference type="Pfam" id="PF12697"/>
    </source>
</evidence>
<dbReference type="Gene3D" id="3.40.50.1820">
    <property type="entry name" value="alpha/beta hydrolase"/>
    <property type="match status" value="1"/>
</dbReference>
<evidence type="ECO:0000313" key="2">
    <source>
        <dbReference type="EMBL" id="RYU15797.1"/>
    </source>
</evidence>
<dbReference type="PANTHER" id="PTHR43194">
    <property type="entry name" value="HYDROLASE ALPHA/BETA FOLD FAMILY"/>
    <property type="match status" value="1"/>
</dbReference>
<dbReference type="SUPFAM" id="SSF53474">
    <property type="entry name" value="alpha/beta-Hydrolases"/>
    <property type="match status" value="1"/>
</dbReference>
<dbReference type="OrthoDB" id="5422338at2"/>
<dbReference type="Pfam" id="PF12697">
    <property type="entry name" value="Abhydrolase_6"/>
    <property type="match status" value="1"/>
</dbReference>
<dbReference type="InterPro" id="IPR029058">
    <property type="entry name" value="AB_hydrolase_fold"/>
</dbReference>
<protein>
    <submittedName>
        <fullName evidence="2">Alpha/beta hydrolase</fullName>
    </submittedName>
</protein>
<keyword evidence="3" id="KW-1185">Reference proteome</keyword>
<dbReference type="EMBL" id="SDPU01000001">
    <property type="protein sequence ID" value="RYU15797.1"/>
    <property type="molecule type" value="Genomic_DNA"/>
</dbReference>
<feature type="domain" description="AB hydrolase-1" evidence="1">
    <location>
        <begin position="76"/>
        <end position="333"/>
    </location>
</feature>